<gene>
    <name evidence="3" type="ORF">BMF94_6466</name>
</gene>
<comment type="caution">
    <text evidence="3">The sequence shown here is derived from an EMBL/GenBank/DDBJ whole genome shotgun (WGS) entry which is preliminary data.</text>
</comment>
<keyword evidence="4" id="KW-1185">Reference proteome</keyword>
<feature type="region of interest" description="Disordered" evidence="1">
    <location>
        <begin position="464"/>
        <end position="538"/>
    </location>
</feature>
<dbReference type="EMBL" id="PJQD01000115">
    <property type="protein sequence ID" value="POY70552.1"/>
    <property type="molecule type" value="Genomic_DNA"/>
</dbReference>
<feature type="compositionally biased region" description="Basic residues" evidence="1">
    <location>
        <begin position="174"/>
        <end position="189"/>
    </location>
</feature>
<dbReference type="GO" id="GO:0005634">
    <property type="term" value="C:nucleus"/>
    <property type="evidence" value="ECO:0007669"/>
    <property type="project" value="TreeGrafter"/>
</dbReference>
<feature type="region of interest" description="Disordered" evidence="1">
    <location>
        <begin position="21"/>
        <end position="307"/>
    </location>
</feature>
<feature type="region of interest" description="Disordered" evidence="1">
    <location>
        <begin position="632"/>
        <end position="656"/>
    </location>
</feature>
<protein>
    <recommendedName>
        <fullName evidence="2">AAA+ ATPase domain-containing protein</fullName>
    </recommendedName>
</protein>
<proteinExistence type="predicted"/>
<accession>A0A2S5B187</accession>
<sequence>MADVSPGVTDGTLGLAMGATESAPAASDAAAAAAGAAAAPPSSPHSTSAAPAAPTAPAMKPTKPVYSIFAPRSGNMSATSSTNGGAGGPDSKAKAKASATQKGKRLQRDEEDSGSVLSLVGSSSGSDVDSVKEGSSKRTGKSITKKAVARTATRAKGKGKAKDEEVEVLSVRKGDKKKKKRASGSRARKVVSTTDEDDSDDDDDVVVSEAGSSTSLPLPRSTKSRQATPLAGPSIASQTVARTASGSAILDLTDSPPRPRPSGSPQRKRDKLAPTSTTTSGFAPLAEMYGAAREKRRKGQEGIEPRWPTAEEHVGWWPVARAPERNAYIGARDKGKGKAEVGLDDADLRDGDRDESLLARYKRSYEEAGRSGEQAPAYQTILRPLSSLPFLLPSPLPSHPLLDRLAAPFRAGRMPDRQKQGADTIWTTKYAPLTAEEVLGTTSGQSAIWLKEWLEELKVVGASEAKAAGKKRRRKVERGLDPLKKKKRKKRRPEGLDDFLASSEEDEDDVRQLQHSPFDSDDSDDDVGGAGDLRGNRKVGSSVFPTLTNLILLQGPHGSGKSSTVHAVARQLGYEVFEVFPGLGRRAAKDLERYVGDAARNHVVNGGSPRKKGAAGAFAALFGKQKAQANGSKAGSAAASKAQTPDPAPTGPAAADLGPTQSLILIDEVDVFFRHEEDCWAGIAALASQSRRPIIMTCTDSFHVPFDTLNLQRVSLPTGSAQFLPFSAPEEETCTAFLSLVALSEGHSIPAASILDLYRATSSRPYPAWMLQQQMGTTRRAGGGGFGARPLAPGSATQPLSSPDLRKALVQLELECQRGADVGSVTSAGQVVLCEGALLSRRRDEEVAVEAATGPTREATLQVAAAASDALSWADAHVDRRIETMIDDAETGRTSHPNDMEYSHPIVGYLPNPNSTRLPSIGAEREMAQCLRTLAGNAWGDALRFGEHEDEKLETARGGYTAWLGMLVHGASDQAIVHPPAAVLPSHLPVTEVAPLLRHLTRLDDEGEQALLEAARLAAAQGGQDELDSLSVAAALSSAAGPGAQIGPRRSTRQQIKQGGGQPVFRRRLPWASPVEADWLRESGFDV</sequence>
<feature type="region of interest" description="Disordered" evidence="1">
    <location>
        <begin position="1041"/>
        <end position="1061"/>
    </location>
</feature>
<organism evidence="3 4">
    <name type="scientific">Rhodotorula taiwanensis</name>
    <dbReference type="NCBI Taxonomy" id="741276"/>
    <lineage>
        <taxon>Eukaryota</taxon>
        <taxon>Fungi</taxon>
        <taxon>Dikarya</taxon>
        <taxon>Basidiomycota</taxon>
        <taxon>Pucciniomycotina</taxon>
        <taxon>Microbotryomycetes</taxon>
        <taxon>Sporidiobolales</taxon>
        <taxon>Sporidiobolaceae</taxon>
        <taxon>Rhodotorula</taxon>
    </lineage>
</organism>
<evidence type="ECO:0000313" key="3">
    <source>
        <dbReference type="EMBL" id="POY70552.1"/>
    </source>
</evidence>
<dbReference type="PANTHER" id="PTHR23389">
    <property type="entry name" value="CHROMOSOME TRANSMISSION FIDELITY FACTOR 18"/>
    <property type="match status" value="1"/>
</dbReference>
<dbReference type="Gene3D" id="3.40.50.300">
    <property type="entry name" value="P-loop containing nucleotide triphosphate hydrolases"/>
    <property type="match status" value="1"/>
</dbReference>
<dbReference type="InterPro" id="IPR003593">
    <property type="entry name" value="AAA+_ATPase"/>
</dbReference>
<feature type="compositionally biased region" description="Basic residues" evidence="1">
    <location>
        <begin position="138"/>
        <end position="159"/>
    </location>
</feature>
<dbReference type="SMART" id="SM00382">
    <property type="entry name" value="AAA"/>
    <property type="match status" value="1"/>
</dbReference>
<evidence type="ECO:0000256" key="1">
    <source>
        <dbReference type="SAM" id="MobiDB-lite"/>
    </source>
</evidence>
<dbReference type="GO" id="GO:0003677">
    <property type="term" value="F:DNA binding"/>
    <property type="evidence" value="ECO:0007669"/>
    <property type="project" value="TreeGrafter"/>
</dbReference>
<feature type="region of interest" description="Disordered" evidence="1">
    <location>
        <begin position="331"/>
        <end position="350"/>
    </location>
</feature>
<dbReference type="SUPFAM" id="SSF52540">
    <property type="entry name" value="P-loop containing nucleoside triphosphate hydrolases"/>
    <property type="match status" value="1"/>
</dbReference>
<dbReference type="STRING" id="741276.A0A2S5B187"/>
<evidence type="ECO:0000313" key="4">
    <source>
        <dbReference type="Proteomes" id="UP000237144"/>
    </source>
</evidence>
<dbReference type="InterPro" id="IPR027417">
    <property type="entry name" value="P-loop_NTPase"/>
</dbReference>
<feature type="compositionally biased region" description="Polar residues" evidence="1">
    <location>
        <begin position="235"/>
        <end position="246"/>
    </location>
</feature>
<dbReference type="PANTHER" id="PTHR23389:SF21">
    <property type="entry name" value="ATPASE FAMILY AAA DOMAIN-CONTAINING PROTEIN 5"/>
    <property type="match status" value="1"/>
</dbReference>
<name>A0A2S5B187_9BASI</name>
<feature type="compositionally biased region" description="Acidic residues" evidence="1">
    <location>
        <begin position="194"/>
        <end position="206"/>
    </location>
</feature>
<feature type="compositionally biased region" description="Low complexity" evidence="1">
    <location>
        <begin position="114"/>
        <end position="128"/>
    </location>
</feature>
<reference evidence="3 4" key="1">
    <citation type="journal article" date="2018" name="Front. Microbiol.">
        <title>Prospects for Fungal Bioremediation of Acidic Radioactive Waste Sites: Characterization and Genome Sequence of Rhodotorula taiwanensis MD1149.</title>
        <authorList>
            <person name="Tkavc R."/>
            <person name="Matrosova V.Y."/>
            <person name="Grichenko O.E."/>
            <person name="Gostincar C."/>
            <person name="Volpe R.P."/>
            <person name="Klimenkova P."/>
            <person name="Gaidamakova E.K."/>
            <person name="Zhou C.E."/>
            <person name="Stewart B.J."/>
            <person name="Lyman M.G."/>
            <person name="Malfatti S.A."/>
            <person name="Rubinfeld B."/>
            <person name="Courtot M."/>
            <person name="Singh J."/>
            <person name="Dalgard C.L."/>
            <person name="Hamilton T."/>
            <person name="Frey K.G."/>
            <person name="Gunde-Cimerman N."/>
            <person name="Dugan L."/>
            <person name="Daly M.J."/>
        </authorList>
    </citation>
    <scope>NUCLEOTIDE SEQUENCE [LARGE SCALE GENOMIC DNA]</scope>
    <source>
        <strain evidence="3 4">MD1149</strain>
    </source>
</reference>
<feature type="domain" description="AAA+ ATPase" evidence="2">
    <location>
        <begin position="547"/>
        <end position="727"/>
    </location>
</feature>
<dbReference type="Proteomes" id="UP000237144">
    <property type="component" value="Unassembled WGS sequence"/>
</dbReference>
<dbReference type="OrthoDB" id="9996895at2759"/>
<feature type="compositionally biased region" description="Low complexity" evidence="1">
    <location>
        <begin position="21"/>
        <end position="58"/>
    </location>
</feature>
<dbReference type="AlphaFoldDB" id="A0A2S5B187"/>
<evidence type="ECO:0000259" key="2">
    <source>
        <dbReference type="SMART" id="SM00382"/>
    </source>
</evidence>